<dbReference type="Proteomes" id="UP000199300">
    <property type="component" value="Unassembled WGS sequence"/>
</dbReference>
<dbReference type="AlphaFoldDB" id="A0A1H8NPE1"/>
<sequence>MLELEERIIKKEGYNLHIVNSKKFKTIHVTAKFSAPLNREDVTKRALLPFVLQQGTETYPSSHAFRRALDDLYGSIFSIDGSKKGEAHVLTARLSLANPTYLSENNSILEKGLLFFQEALFKPKKVNGSFDKKIVDKEKQTLRQKIEALTDDKMQYANTRLIDEMCQDEPYQLHVYGYPEDLPALTADQLFHYYQQVTQTDNCDLYILGDLEEIDVERLIGNKFDRKGSDQAPPIEISDEMKVVEPKEVIEEQKLQQGKLHFGYRTYTTYASDSYAALQVFNAIFGGFPSSKLFINVREKNSLAYYAASRFESHKGLLFVFSGIAPNDFDKAKAIIFEQMQAMKDGDFSAEQIEEAKRLITNQYKEALDDPFGIIEVLYNQYFAQSKRSIQAFIEEISAVAHDDIVAVANKIELDTTYFLTAKGVDR</sequence>
<dbReference type="NCBIfam" id="NF047422">
    <property type="entry name" value="YfmF_fam"/>
    <property type="match status" value="1"/>
</dbReference>
<reference evidence="3 4" key="1">
    <citation type="submission" date="2016-10" db="EMBL/GenBank/DDBJ databases">
        <authorList>
            <person name="de Groot N.N."/>
        </authorList>
    </citation>
    <scope>NUCLEOTIDE SEQUENCE [LARGE SCALE GENOMIC DNA]</scope>
    <source>
        <strain evidence="3 4">CGMCC 1.10434</strain>
    </source>
</reference>
<feature type="domain" description="Peptidase M16 C-terminal" evidence="2">
    <location>
        <begin position="185"/>
        <end position="358"/>
    </location>
</feature>
<evidence type="ECO:0000313" key="4">
    <source>
        <dbReference type="Proteomes" id="UP000199300"/>
    </source>
</evidence>
<keyword evidence="4" id="KW-1185">Reference proteome</keyword>
<dbReference type="SUPFAM" id="SSF63411">
    <property type="entry name" value="LuxS/MPP-like metallohydrolase"/>
    <property type="match status" value="2"/>
</dbReference>
<dbReference type="Gene3D" id="3.30.830.10">
    <property type="entry name" value="Metalloenzyme, LuxS/M16 peptidase-like"/>
    <property type="match status" value="2"/>
</dbReference>
<dbReference type="PANTHER" id="PTHR11851">
    <property type="entry name" value="METALLOPROTEASE"/>
    <property type="match status" value="1"/>
</dbReference>
<feature type="coiled-coil region" evidence="1">
    <location>
        <begin position="132"/>
        <end position="159"/>
    </location>
</feature>
<protein>
    <submittedName>
        <fullName evidence="3">Predicted Zn-dependent peptidase</fullName>
    </submittedName>
</protein>
<dbReference type="STRING" id="872970.SAMN04488134_10659"/>
<dbReference type="RefSeq" id="WP_091497320.1">
    <property type="nucleotide sequence ID" value="NZ_FODJ01000006.1"/>
</dbReference>
<dbReference type="OrthoDB" id="9762085at2"/>
<evidence type="ECO:0000313" key="3">
    <source>
        <dbReference type="EMBL" id="SEO31470.1"/>
    </source>
</evidence>
<dbReference type="InterPro" id="IPR050361">
    <property type="entry name" value="MPP/UQCRC_Complex"/>
</dbReference>
<dbReference type="InterPro" id="IPR007863">
    <property type="entry name" value="Peptidase_M16_C"/>
</dbReference>
<dbReference type="InterPro" id="IPR011249">
    <property type="entry name" value="Metalloenz_LuxS/M16"/>
</dbReference>
<evidence type="ECO:0000256" key="1">
    <source>
        <dbReference type="SAM" id="Coils"/>
    </source>
</evidence>
<accession>A0A1H8NPE1</accession>
<gene>
    <name evidence="3" type="ORF">SAMN04488134_10659</name>
</gene>
<organism evidence="3 4">
    <name type="scientific">Amphibacillus marinus</name>
    <dbReference type="NCBI Taxonomy" id="872970"/>
    <lineage>
        <taxon>Bacteria</taxon>
        <taxon>Bacillati</taxon>
        <taxon>Bacillota</taxon>
        <taxon>Bacilli</taxon>
        <taxon>Bacillales</taxon>
        <taxon>Bacillaceae</taxon>
        <taxon>Amphibacillus</taxon>
    </lineage>
</organism>
<keyword evidence="1" id="KW-0175">Coiled coil</keyword>
<evidence type="ECO:0000259" key="2">
    <source>
        <dbReference type="Pfam" id="PF05193"/>
    </source>
</evidence>
<dbReference type="PANTHER" id="PTHR11851:SF186">
    <property type="entry name" value="INACTIVE METALLOPROTEASE YMFF-RELATED"/>
    <property type="match status" value="1"/>
</dbReference>
<dbReference type="GO" id="GO:0046872">
    <property type="term" value="F:metal ion binding"/>
    <property type="evidence" value="ECO:0007669"/>
    <property type="project" value="InterPro"/>
</dbReference>
<dbReference type="Pfam" id="PF05193">
    <property type="entry name" value="Peptidase_M16_C"/>
    <property type="match status" value="1"/>
</dbReference>
<dbReference type="EMBL" id="FODJ01000006">
    <property type="protein sequence ID" value="SEO31470.1"/>
    <property type="molecule type" value="Genomic_DNA"/>
</dbReference>
<name>A0A1H8NPE1_9BACI</name>
<proteinExistence type="predicted"/>